<dbReference type="Pfam" id="PF13589">
    <property type="entry name" value="HATPase_c_3"/>
    <property type="match status" value="1"/>
</dbReference>
<dbReference type="FunFam" id="3.30.565.10:FF:000017">
    <property type="entry name" value="PMS1 homolog 1, mismatch repair system component"/>
    <property type="match status" value="1"/>
</dbReference>
<dbReference type="Gene3D" id="3.30.565.10">
    <property type="entry name" value="Histidine kinase-like ATPase, C-terminal domain"/>
    <property type="match status" value="1"/>
</dbReference>
<dbReference type="EMBL" id="KV784374">
    <property type="protein sequence ID" value="OEU09853.1"/>
    <property type="molecule type" value="Genomic_DNA"/>
</dbReference>
<dbReference type="InterPro" id="IPR036890">
    <property type="entry name" value="HATPase_C_sf"/>
</dbReference>
<accession>A0A1E7EWD9</accession>
<keyword evidence="2" id="KW-0808">Transferase</keyword>
<comment type="similarity">
    <text evidence="1">Belongs to the DNA mismatch repair MutL/HexB family.</text>
</comment>
<dbReference type="PANTHER" id="PTHR10073">
    <property type="entry name" value="DNA MISMATCH REPAIR PROTEIN MLH, PMS, MUTL"/>
    <property type="match status" value="1"/>
</dbReference>
<dbReference type="SUPFAM" id="SSF55874">
    <property type="entry name" value="ATPase domain of HSP90 chaperone/DNA topoisomerase II/histidine kinase"/>
    <property type="match status" value="1"/>
</dbReference>
<dbReference type="PANTHER" id="PTHR10073:SF52">
    <property type="entry name" value="MISMATCH REPAIR ENDONUCLEASE PMS2"/>
    <property type="match status" value="1"/>
</dbReference>
<proteinExistence type="inferred from homology"/>
<name>A0A1E7EWD9_9STRA</name>
<evidence type="ECO:0000313" key="3">
    <source>
        <dbReference type="Proteomes" id="UP000095751"/>
    </source>
</evidence>
<dbReference type="GO" id="GO:0006298">
    <property type="term" value="P:mismatch repair"/>
    <property type="evidence" value="ECO:0007669"/>
    <property type="project" value="InterPro"/>
</dbReference>
<dbReference type="InterPro" id="IPR038973">
    <property type="entry name" value="MutL/Mlh/Pms-like"/>
</dbReference>
<dbReference type="GO" id="GO:0032389">
    <property type="term" value="C:MutLalpha complex"/>
    <property type="evidence" value="ECO:0007669"/>
    <property type="project" value="TreeGrafter"/>
</dbReference>
<evidence type="ECO:0000313" key="2">
    <source>
        <dbReference type="EMBL" id="OEU09853.1"/>
    </source>
</evidence>
<keyword evidence="2" id="KW-0413">Isomerase</keyword>
<keyword evidence="3" id="KW-1185">Reference proteome</keyword>
<organism evidence="2 3">
    <name type="scientific">Fragilariopsis cylindrus CCMP1102</name>
    <dbReference type="NCBI Taxonomy" id="635003"/>
    <lineage>
        <taxon>Eukaryota</taxon>
        <taxon>Sar</taxon>
        <taxon>Stramenopiles</taxon>
        <taxon>Ochrophyta</taxon>
        <taxon>Bacillariophyta</taxon>
        <taxon>Bacillariophyceae</taxon>
        <taxon>Bacillariophycidae</taxon>
        <taxon>Bacillariales</taxon>
        <taxon>Bacillariaceae</taxon>
        <taxon>Fragilariopsis</taxon>
    </lineage>
</organism>
<dbReference type="OrthoDB" id="10254304at2759"/>
<dbReference type="InParanoid" id="A0A1E7EWD9"/>
<sequence>IKRLDDATVRRITAEQAISDLASIVKELIDNSLDAESTTIKIRLFGQGLDIIEVSDDGNGVPIDSRPYMATRHATSKIECIQDIYTGTGLTMGFRGEALFAMSCVSDSIVVASRTEDDDLATKLIFDNHKNKNSSSSSTRKVGTTVAVVKPFGNLPARRADITRRIRQERTKIFKLVESYGIFNVGVCFRLMDI</sequence>
<keyword evidence="2" id="KW-0418">Kinase</keyword>
<dbReference type="InterPro" id="IPR014762">
    <property type="entry name" value="DNA_mismatch_repair_CS"/>
</dbReference>
<dbReference type="GO" id="GO:0140664">
    <property type="term" value="F:ATP-dependent DNA damage sensor activity"/>
    <property type="evidence" value="ECO:0007669"/>
    <property type="project" value="InterPro"/>
</dbReference>
<dbReference type="GO" id="GO:0016887">
    <property type="term" value="F:ATP hydrolysis activity"/>
    <property type="evidence" value="ECO:0007669"/>
    <property type="project" value="InterPro"/>
</dbReference>
<feature type="non-terminal residue" evidence="2">
    <location>
        <position position="1"/>
    </location>
</feature>
<reference evidence="2 3" key="1">
    <citation type="submission" date="2016-09" db="EMBL/GenBank/DDBJ databases">
        <title>Extensive genetic diversity and differential bi-allelic expression allows diatom success in the polar Southern Ocean.</title>
        <authorList>
            <consortium name="DOE Joint Genome Institute"/>
            <person name="Mock T."/>
            <person name="Otillar R.P."/>
            <person name="Strauss J."/>
            <person name="Dupont C."/>
            <person name="Frickenhaus S."/>
            <person name="Maumus F."/>
            <person name="Mcmullan M."/>
            <person name="Sanges R."/>
            <person name="Schmutz J."/>
            <person name="Toseland A."/>
            <person name="Valas R."/>
            <person name="Veluchamy A."/>
            <person name="Ward B.J."/>
            <person name="Allen A."/>
            <person name="Barry K."/>
            <person name="Falciatore A."/>
            <person name="Ferrante M."/>
            <person name="Fortunato A.E."/>
            <person name="Gloeckner G."/>
            <person name="Gruber A."/>
            <person name="Hipkin R."/>
            <person name="Janech M."/>
            <person name="Kroth P."/>
            <person name="Leese F."/>
            <person name="Lindquist E."/>
            <person name="Lyon B.R."/>
            <person name="Martin J."/>
            <person name="Mayer C."/>
            <person name="Parker M."/>
            <person name="Quesneville H."/>
            <person name="Raymond J."/>
            <person name="Uhlig C."/>
            <person name="Valentin K.U."/>
            <person name="Worden A.Z."/>
            <person name="Armbrust E.V."/>
            <person name="Bowler C."/>
            <person name="Green B."/>
            <person name="Moulton V."/>
            <person name="Van Oosterhout C."/>
            <person name="Grigoriev I."/>
        </authorList>
    </citation>
    <scope>NUCLEOTIDE SEQUENCE [LARGE SCALE GENOMIC DNA]</scope>
    <source>
        <strain evidence="2 3">CCMP1102</strain>
    </source>
</reference>
<dbReference type="AlphaFoldDB" id="A0A1E7EWD9"/>
<dbReference type="PROSITE" id="PS00058">
    <property type="entry name" value="DNA_MISMATCH_REPAIR_1"/>
    <property type="match status" value="1"/>
</dbReference>
<protein>
    <submittedName>
        <fullName evidence="2">ATPase domain of HSP90 chaperone/DNA topoisomerase II/histidine kinase</fullName>
    </submittedName>
</protein>
<dbReference type="GO" id="GO:0016853">
    <property type="term" value="F:isomerase activity"/>
    <property type="evidence" value="ECO:0007669"/>
    <property type="project" value="UniProtKB-KW"/>
</dbReference>
<feature type="non-terminal residue" evidence="2">
    <location>
        <position position="194"/>
    </location>
</feature>
<gene>
    <name evidence="2" type="ORF">FRACYDRAFT_158936</name>
</gene>
<dbReference type="Proteomes" id="UP000095751">
    <property type="component" value="Unassembled WGS sequence"/>
</dbReference>
<evidence type="ECO:0000256" key="1">
    <source>
        <dbReference type="ARBA" id="ARBA00006082"/>
    </source>
</evidence>
<dbReference type="GO" id="GO:0016301">
    <property type="term" value="F:kinase activity"/>
    <property type="evidence" value="ECO:0007669"/>
    <property type="project" value="UniProtKB-KW"/>
</dbReference>
<dbReference type="KEGG" id="fcy:FRACYDRAFT_158936"/>